<dbReference type="Proteomes" id="UP001165186">
    <property type="component" value="Unassembled WGS sequence"/>
</dbReference>
<sequence>MKTSRTHVIFSLQDNLINQKVLSQQLRRAGCTTYVADHGLKALSILGRSTFSSIAPISNSDSIDMPRAPSAAASSTHSPSSGCPLPSVTSSASSANSGSSTSTPSTFATEPSSSDQPALLDISVCLMDLEMPVMDGLACVKRIRAMQAEGLFHRHVPVIAVTANARSEQIAIAMQAGMDMVVTKPFRIPELLPQMDALKRRMEARGGLPRESEEGTGTARKRRGTRENGMRVEAEV</sequence>
<dbReference type="EMBL" id="BSXG01000088">
    <property type="protein sequence ID" value="GME39404.1"/>
    <property type="molecule type" value="Genomic_DNA"/>
</dbReference>
<evidence type="ECO:0000313" key="2">
    <source>
        <dbReference type="Proteomes" id="UP001165186"/>
    </source>
</evidence>
<evidence type="ECO:0000313" key="1">
    <source>
        <dbReference type="EMBL" id="GME39404.1"/>
    </source>
</evidence>
<keyword evidence="1" id="KW-0418">Kinase</keyword>
<proteinExistence type="predicted"/>
<protein>
    <submittedName>
        <fullName evidence="1">Histidine kinase-group xi protein</fullName>
    </submittedName>
</protein>
<keyword evidence="2" id="KW-1185">Reference proteome</keyword>
<gene>
    <name evidence="1" type="primary">g2580</name>
    <name evidence="1" type="ORF">NpPPO83_00002580</name>
</gene>
<organism evidence="1 2">
    <name type="scientific">Neofusicoccum parvum</name>
    <dbReference type="NCBI Taxonomy" id="310453"/>
    <lineage>
        <taxon>Eukaryota</taxon>
        <taxon>Fungi</taxon>
        <taxon>Dikarya</taxon>
        <taxon>Ascomycota</taxon>
        <taxon>Pezizomycotina</taxon>
        <taxon>Dothideomycetes</taxon>
        <taxon>Dothideomycetes incertae sedis</taxon>
        <taxon>Botryosphaeriales</taxon>
        <taxon>Botryosphaeriaceae</taxon>
        <taxon>Neofusicoccum</taxon>
    </lineage>
</organism>
<name>A0ACB5SHC3_9PEZI</name>
<accession>A0ACB5SHC3</accession>
<reference evidence="1" key="1">
    <citation type="submission" date="2024-09" db="EMBL/GenBank/DDBJ databases">
        <title>Draft Genome Sequences of Neofusicoccum parvum.</title>
        <authorList>
            <person name="Ashida A."/>
            <person name="Camagna M."/>
            <person name="Tanaka A."/>
            <person name="Takemoto D."/>
        </authorList>
    </citation>
    <scope>NUCLEOTIDE SEQUENCE</scope>
    <source>
        <strain evidence="1">PPO83</strain>
    </source>
</reference>
<keyword evidence="1" id="KW-0808">Transferase</keyword>
<comment type="caution">
    <text evidence="1">The sequence shown here is derived from an EMBL/GenBank/DDBJ whole genome shotgun (WGS) entry which is preliminary data.</text>
</comment>